<dbReference type="Pfam" id="PF13343">
    <property type="entry name" value="SBP_bac_6"/>
    <property type="match status" value="1"/>
</dbReference>
<evidence type="ECO:0000256" key="1">
    <source>
        <dbReference type="ARBA" id="ARBA00022729"/>
    </source>
</evidence>
<dbReference type="CDD" id="cd13544">
    <property type="entry name" value="PBP2_Fbp_like_1"/>
    <property type="match status" value="1"/>
</dbReference>
<protein>
    <submittedName>
        <fullName evidence="3">Iron(III) transport system substrate-binding protein</fullName>
    </submittedName>
</protein>
<sequence>MKKILALLIAAIMIFSFAGCQQKQESIETEAPKEEIQKDGKKTEDLGWSSEYYDAEKMKDVSLNMYGVTDSIRPVLDQFQEDTGIKIENLTMKNGEILQRLQNEKESGVAIADIWFTGGADTFINAAQKGLLVSYKSPQGEVLEDVMKDKEGYWYGTSLTLVNWVVNKQLIEEKGLKIPETWEDLLQEELKGQVSMSNPASSGTAYNVVSAILQTKGEEEGWKYLDNLIEQVPFFTARGSDPARLVVNGEAIVGINASNGDRELEENNEHIKLVYPKDGTGWWPQPVAIVEGTKNLDASKVFVDWLLSKRGMGTLAKARNAAVARTDVETPEGIVDIKNIKLFMSDFKANAEKRDATIEEWKKHVE</sequence>
<dbReference type="InterPro" id="IPR026045">
    <property type="entry name" value="Ferric-bd"/>
</dbReference>
<name>A0A1T5J7V8_9FIRM</name>
<gene>
    <name evidence="3" type="ORF">SAMN02194393_00998</name>
</gene>
<dbReference type="GO" id="GO:0030975">
    <property type="term" value="F:thiamine binding"/>
    <property type="evidence" value="ECO:0007669"/>
    <property type="project" value="TreeGrafter"/>
</dbReference>
<dbReference type="Gene3D" id="3.40.190.10">
    <property type="entry name" value="Periplasmic binding protein-like II"/>
    <property type="match status" value="2"/>
</dbReference>
<dbReference type="PIRSF" id="PIRSF002825">
    <property type="entry name" value="CfbpA"/>
    <property type="match status" value="1"/>
</dbReference>
<dbReference type="SUPFAM" id="SSF53850">
    <property type="entry name" value="Periplasmic binding protein-like II"/>
    <property type="match status" value="1"/>
</dbReference>
<dbReference type="EMBL" id="FUZT01000002">
    <property type="protein sequence ID" value="SKC47627.1"/>
    <property type="molecule type" value="Genomic_DNA"/>
</dbReference>
<keyword evidence="1 2" id="KW-0732">Signal</keyword>
<dbReference type="GO" id="GO:0030976">
    <property type="term" value="F:thiamine pyrophosphate binding"/>
    <property type="evidence" value="ECO:0007669"/>
    <property type="project" value="TreeGrafter"/>
</dbReference>
<feature type="signal peptide" evidence="2">
    <location>
        <begin position="1"/>
        <end position="18"/>
    </location>
</feature>
<accession>A0A1T5J7V8</accession>
<evidence type="ECO:0000313" key="3">
    <source>
        <dbReference type="EMBL" id="SKC47627.1"/>
    </source>
</evidence>
<dbReference type="AlphaFoldDB" id="A0A1T5J7V8"/>
<dbReference type="STRING" id="36842.SAMN02194393_00998"/>
<keyword evidence="4" id="KW-1185">Reference proteome</keyword>
<dbReference type="PANTHER" id="PTHR30006">
    <property type="entry name" value="THIAMINE-BINDING PERIPLASMIC PROTEIN-RELATED"/>
    <property type="match status" value="1"/>
</dbReference>
<dbReference type="PROSITE" id="PS51257">
    <property type="entry name" value="PROKAR_LIPOPROTEIN"/>
    <property type="match status" value="1"/>
</dbReference>
<dbReference type="GO" id="GO:0030288">
    <property type="term" value="C:outer membrane-bounded periplasmic space"/>
    <property type="evidence" value="ECO:0007669"/>
    <property type="project" value="TreeGrafter"/>
</dbReference>
<dbReference type="RefSeq" id="WP_170917282.1">
    <property type="nucleotide sequence ID" value="NZ_FUZT01000002.1"/>
</dbReference>
<dbReference type="GO" id="GO:0015888">
    <property type="term" value="P:thiamine transport"/>
    <property type="evidence" value="ECO:0007669"/>
    <property type="project" value="TreeGrafter"/>
</dbReference>
<proteinExistence type="predicted"/>
<dbReference type="Proteomes" id="UP000190285">
    <property type="component" value="Unassembled WGS sequence"/>
</dbReference>
<evidence type="ECO:0000256" key="2">
    <source>
        <dbReference type="SAM" id="SignalP"/>
    </source>
</evidence>
<organism evidence="3 4">
    <name type="scientific">Maledivibacter halophilus</name>
    <dbReference type="NCBI Taxonomy" id="36842"/>
    <lineage>
        <taxon>Bacteria</taxon>
        <taxon>Bacillati</taxon>
        <taxon>Bacillota</taxon>
        <taxon>Clostridia</taxon>
        <taxon>Peptostreptococcales</taxon>
        <taxon>Caminicellaceae</taxon>
        <taxon>Maledivibacter</taxon>
    </lineage>
</organism>
<reference evidence="4" key="1">
    <citation type="submission" date="2017-02" db="EMBL/GenBank/DDBJ databases">
        <authorList>
            <person name="Varghese N."/>
            <person name="Submissions S."/>
        </authorList>
    </citation>
    <scope>NUCLEOTIDE SEQUENCE [LARGE SCALE GENOMIC DNA]</scope>
    <source>
        <strain evidence="4">M1</strain>
    </source>
</reference>
<dbReference type="PANTHER" id="PTHR30006:SF2">
    <property type="entry name" value="ABC TRANSPORTER SUBSTRATE-BINDING PROTEIN"/>
    <property type="match status" value="1"/>
</dbReference>
<evidence type="ECO:0000313" key="4">
    <source>
        <dbReference type="Proteomes" id="UP000190285"/>
    </source>
</evidence>
<feature type="chain" id="PRO_5038618085" evidence="2">
    <location>
        <begin position="19"/>
        <end position="366"/>
    </location>
</feature>